<evidence type="ECO:0000313" key="1">
    <source>
        <dbReference type="EMBL" id="JAH82800.1"/>
    </source>
</evidence>
<dbReference type="EMBL" id="GBXM01025777">
    <property type="protein sequence ID" value="JAH82800.1"/>
    <property type="molecule type" value="Transcribed_RNA"/>
</dbReference>
<organism evidence="1">
    <name type="scientific">Anguilla anguilla</name>
    <name type="common">European freshwater eel</name>
    <name type="synonym">Muraena anguilla</name>
    <dbReference type="NCBI Taxonomy" id="7936"/>
    <lineage>
        <taxon>Eukaryota</taxon>
        <taxon>Metazoa</taxon>
        <taxon>Chordata</taxon>
        <taxon>Craniata</taxon>
        <taxon>Vertebrata</taxon>
        <taxon>Euteleostomi</taxon>
        <taxon>Actinopterygii</taxon>
        <taxon>Neopterygii</taxon>
        <taxon>Teleostei</taxon>
        <taxon>Anguilliformes</taxon>
        <taxon>Anguillidae</taxon>
        <taxon>Anguilla</taxon>
    </lineage>
</organism>
<reference evidence="1" key="2">
    <citation type="journal article" date="2015" name="Fish Shellfish Immunol.">
        <title>Early steps in the European eel (Anguilla anguilla)-Vibrio vulnificus interaction in the gills: Role of the RtxA13 toxin.</title>
        <authorList>
            <person name="Callol A."/>
            <person name="Pajuelo D."/>
            <person name="Ebbesson L."/>
            <person name="Teles M."/>
            <person name="MacKenzie S."/>
            <person name="Amaro C."/>
        </authorList>
    </citation>
    <scope>NUCLEOTIDE SEQUENCE</scope>
</reference>
<sequence length="21" mass="2174">MNLGGGRVALVECVPFVLVSI</sequence>
<reference evidence="1" key="1">
    <citation type="submission" date="2014-11" db="EMBL/GenBank/DDBJ databases">
        <authorList>
            <person name="Amaro Gonzalez C."/>
        </authorList>
    </citation>
    <scope>NUCLEOTIDE SEQUENCE</scope>
</reference>
<proteinExistence type="predicted"/>
<name>A0A0E9VZU2_ANGAN</name>
<dbReference type="AlphaFoldDB" id="A0A0E9VZU2"/>
<accession>A0A0E9VZU2</accession>
<protein>
    <submittedName>
        <fullName evidence="1">Uncharacterized protein</fullName>
    </submittedName>
</protein>